<feature type="domain" description="SPOR" evidence="2">
    <location>
        <begin position="573"/>
        <end position="640"/>
    </location>
</feature>
<dbReference type="OrthoDB" id="916275at2"/>
<feature type="compositionally biased region" description="Basic and acidic residues" evidence="1">
    <location>
        <begin position="469"/>
        <end position="484"/>
    </location>
</feature>
<name>A0A401XJA4_9FLAO</name>
<feature type="compositionally biased region" description="Polar residues" evidence="1">
    <location>
        <begin position="414"/>
        <end position="429"/>
    </location>
</feature>
<evidence type="ECO:0000259" key="2">
    <source>
        <dbReference type="Pfam" id="PF05036"/>
    </source>
</evidence>
<evidence type="ECO:0000313" key="3">
    <source>
        <dbReference type="EMBL" id="GCD77092.1"/>
    </source>
</evidence>
<dbReference type="InterPro" id="IPR007730">
    <property type="entry name" value="SPOR-like_dom"/>
</dbReference>
<feature type="compositionally biased region" description="Polar residues" evidence="1">
    <location>
        <begin position="485"/>
        <end position="501"/>
    </location>
</feature>
<feature type="compositionally biased region" description="Low complexity" evidence="1">
    <location>
        <begin position="459"/>
        <end position="468"/>
    </location>
</feature>
<sequence length="642" mass="74651">MDKTVSRTTYDEHLSLMWVLNYNRFVKPDKSRYIRSEDYWGFFPVNRPQFKIKDLTLYYDEQLDSIADYYDAFYYTDAYGVYSNEWYQKGSINERSSLIYGGANISELTVMEKMFQQRKLLIGEFNLVASPTPYDMRKALEDLFQFRYTGWTLRYYDELDTAKNPDIPKWMIRLHNESQGRPWDYKGPGLAYVNENGTVFVLTKKDDLISEVPVINTKREYAQYYGLPEYLRYPFWQDVVIPYAEENVIANYRVHPNERGDSFLMYYRIPKIYPAVIGDSAEGLRFYFCGDYSDNPFGFLTSYFRGITYIRKLFYNNQDYNDRRKFFWEYYQPLVRKILHDYYFRKDRIDRSTLRPLPKRALRRRVGGIVPEENSSQVEPADRKLKIDPTSSPLPYGLRKIQALLAQETKVASPPSSEKITFEDNQQTLPPVRKEERTSQNTSEERPKEKDSKPSSAVSSKEPSPTSESTERPIRETPKAEEKPAQSSTAKEQRTMPTLQTPKEKPSDTPVESEKPYVSQKAFIDRLVVLTRSGAFVRGRDYFKDATANVGNTSYSQAAPASSMSSARSTSARQGWKLIVASFTSEENAKLFVAGRSEFEIVKIPGTPYFRVAVKTYASLREAKADIANIKSSYPDAWLLRI</sequence>
<evidence type="ECO:0000256" key="1">
    <source>
        <dbReference type="SAM" id="MobiDB-lite"/>
    </source>
</evidence>
<accession>A0A401XJA4</accession>
<feature type="compositionally biased region" description="Basic and acidic residues" evidence="1">
    <location>
        <begin position="502"/>
        <end position="515"/>
    </location>
</feature>
<reference evidence="3 4" key="1">
    <citation type="submission" date="2018-11" db="EMBL/GenBank/DDBJ databases">
        <title>Schleiferia aggregans sp. nov., a moderately thermophilic heterotrophic bacterium isolated from microbial mats at a terrestrial hot spring.</title>
        <authorList>
            <person name="Iino T."/>
            <person name="Ohkuma M."/>
            <person name="Haruta S."/>
        </authorList>
    </citation>
    <scope>NUCLEOTIDE SEQUENCE [LARGE SCALE GENOMIC DNA]</scope>
    <source>
        <strain evidence="3 4">LA</strain>
    </source>
</reference>
<gene>
    <name evidence="3" type="ORF">JCM31826_05740</name>
</gene>
<dbReference type="AlphaFoldDB" id="A0A401XJA4"/>
<dbReference type="GO" id="GO:0042834">
    <property type="term" value="F:peptidoglycan binding"/>
    <property type="evidence" value="ECO:0007669"/>
    <property type="project" value="InterPro"/>
</dbReference>
<dbReference type="RefSeq" id="WP_124397154.1">
    <property type="nucleotide sequence ID" value="NZ_BHZE01000004.1"/>
</dbReference>
<comment type="caution">
    <text evidence="3">The sequence shown here is derived from an EMBL/GenBank/DDBJ whole genome shotgun (WGS) entry which is preliminary data.</text>
</comment>
<proteinExistence type="predicted"/>
<dbReference type="Pfam" id="PF05036">
    <property type="entry name" value="SPOR"/>
    <property type="match status" value="1"/>
</dbReference>
<keyword evidence="4" id="KW-1185">Reference proteome</keyword>
<dbReference type="Proteomes" id="UP000286715">
    <property type="component" value="Unassembled WGS sequence"/>
</dbReference>
<feature type="region of interest" description="Disordered" evidence="1">
    <location>
        <begin position="366"/>
        <end position="392"/>
    </location>
</feature>
<protein>
    <recommendedName>
        <fullName evidence="2">SPOR domain-containing protein</fullName>
    </recommendedName>
</protein>
<feature type="compositionally biased region" description="Basic and acidic residues" evidence="1">
    <location>
        <begin position="432"/>
        <end position="453"/>
    </location>
</feature>
<evidence type="ECO:0000313" key="4">
    <source>
        <dbReference type="Proteomes" id="UP000286715"/>
    </source>
</evidence>
<dbReference type="EMBL" id="BHZE01000004">
    <property type="protein sequence ID" value="GCD77092.1"/>
    <property type="molecule type" value="Genomic_DNA"/>
</dbReference>
<feature type="region of interest" description="Disordered" evidence="1">
    <location>
        <begin position="409"/>
        <end position="516"/>
    </location>
</feature>
<organism evidence="3 4">
    <name type="scientific">Thermaurantimonas aggregans</name>
    <dbReference type="NCBI Taxonomy" id="2173829"/>
    <lineage>
        <taxon>Bacteria</taxon>
        <taxon>Pseudomonadati</taxon>
        <taxon>Bacteroidota</taxon>
        <taxon>Flavobacteriia</taxon>
        <taxon>Flavobacteriales</taxon>
        <taxon>Schleiferiaceae</taxon>
        <taxon>Thermaurantimonas</taxon>
    </lineage>
</organism>